<comment type="caution">
    <text evidence="1">The sequence shown here is derived from an EMBL/GenBank/DDBJ whole genome shotgun (WGS) entry which is preliminary data.</text>
</comment>
<name>A0A7X0RVC8_9BACL</name>
<accession>A0A7X0RVC8</accession>
<dbReference type="GO" id="GO:0047429">
    <property type="term" value="F:nucleoside triphosphate diphosphatase activity"/>
    <property type="evidence" value="ECO:0007669"/>
    <property type="project" value="InterPro"/>
</dbReference>
<dbReference type="AlphaFoldDB" id="A0A7X0RVC8"/>
<dbReference type="GO" id="GO:0009143">
    <property type="term" value="P:nucleoside triphosphate catabolic process"/>
    <property type="evidence" value="ECO:0007669"/>
    <property type="project" value="InterPro"/>
</dbReference>
<gene>
    <name evidence="1" type="ORF">H7C19_27175</name>
</gene>
<reference evidence="1 2" key="1">
    <citation type="submission" date="2020-08" db="EMBL/GenBank/DDBJ databases">
        <title>Cohnella phylogeny.</title>
        <authorList>
            <person name="Dunlap C."/>
        </authorList>
    </citation>
    <scope>NUCLEOTIDE SEQUENCE [LARGE SCALE GENOMIC DNA]</scope>
    <source>
        <strain evidence="1 2">DSM 28246</strain>
    </source>
</reference>
<dbReference type="Pfam" id="PF12643">
    <property type="entry name" value="MazG-like"/>
    <property type="match status" value="1"/>
</dbReference>
<organism evidence="1 2">
    <name type="scientific">Cohnella nanjingensis</name>
    <dbReference type="NCBI Taxonomy" id="1387779"/>
    <lineage>
        <taxon>Bacteria</taxon>
        <taxon>Bacillati</taxon>
        <taxon>Bacillota</taxon>
        <taxon>Bacilli</taxon>
        <taxon>Bacillales</taxon>
        <taxon>Paenibacillaceae</taxon>
        <taxon>Cohnella</taxon>
    </lineage>
</organism>
<sequence>MSGTALEQLTDLRAVRSPNVGGSALSQTERDLDVAGRARLIEWLKSEVVDQVSRLFKAMWDGSAVRIADSLAGLIAGSYILGRRLGVSYRDLDGAIADKLAKLKQEGHQLEDHYQDLSALEEHIRKR</sequence>
<dbReference type="EMBL" id="JACJVP010000046">
    <property type="protein sequence ID" value="MBB6674372.1"/>
    <property type="molecule type" value="Genomic_DNA"/>
</dbReference>
<protein>
    <submittedName>
        <fullName evidence="1">MazG-like family protein</fullName>
    </submittedName>
</protein>
<dbReference type="Proteomes" id="UP000547209">
    <property type="component" value="Unassembled WGS sequence"/>
</dbReference>
<keyword evidence="2" id="KW-1185">Reference proteome</keyword>
<dbReference type="InterPro" id="IPR025984">
    <property type="entry name" value="DCTPP"/>
</dbReference>
<evidence type="ECO:0000313" key="1">
    <source>
        <dbReference type="EMBL" id="MBB6674372.1"/>
    </source>
</evidence>
<evidence type="ECO:0000313" key="2">
    <source>
        <dbReference type="Proteomes" id="UP000547209"/>
    </source>
</evidence>
<proteinExistence type="predicted"/>